<dbReference type="AlphaFoldDB" id="A0A151JLT7"/>
<evidence type="ECO:0000313" key="1">
    <source>
        <dbReference type="EMBL" id="KYN26877.1"/>
    </source>
</evidence>
<reference evidence="1 2" key="1">
    <citation type="submission" date="2015-09" db="EMBL/GenBank/DDBJ databases">
        <title>Trachymyrmex cornetzi WGS genome.</title>
        <authorList>
            <person name="Nygaard S."/>
            <person name="Hu H."/>
            <person name="Boomsma J."/>
            <person name="Zhang G."/>
        </authorList>
    </citation>
    <scope>NUCLEOTIDE SEQUENCE [LARGE SCALE GENOMIC DNA]</scope>
    <source>
        <strain evidence="1">Tcor2-1</strain>
        <tissue evidence="1">Whole body</tissue>
    </source>
</reference>
<sequence>RKEVLINNSRWRRIRERVKSIGVMTRGKVEAKYFLSQEENLRLSEIEKEKCVEKRVRIGGGERARSRVRQASRWNKGGGMDFAEDKTAFKPKSRRWDRYFVLLVSPHVVGARVRRHMTWKLKLPT</sequence>
<evidence type="ECO:0000313" key="2">
    <source>
        <dbReference type="Proteomes" id="UP000078492"/>
    </source>
</evidence>
<dbReference type="Proteomes" id="UP000078492">
    <property type="component" value="Unassembled WGS sequence"/>
</dbReference>
<name>A0A151JLT7_9HYME</name>
<dbReference type="EMBL" id="KQ978968">
    <property type="protein sequence ID" value="KYN26877.1"/>
    <property type="molecule type" value="Genomic_DNA"/>
</dbReference>
<protein>
    <submittedName>
        <fullName evidence="1">Uncharacterized protein</fullName>
    </submittedName>
</protein>
<keyword evidence="2" id="KW-1185">Reference proteome</keyword>
<proteinExistence type="predicted"/>
<feature type="non-terminal residue" evidence="1">
    <location>
        <position position="1"/>
    </location>
</feature>
<organism evidence="1 2">
    <name type="scientific">Trachymyrmex cornetzi</name>
    <dbReference type="NCBI Taxonomy" id="471704"/>
    <lineage>
        <taxon>Eukaryota</taxon>
        <taxon>Metazoa</taxon>
        <taxon>Ecdysozoa</taxon>
        <taxon>Arthropoda</taxon>
        <taxon>Hexapoda</taxon>
        <taxon>Insecta</taxon>
        <taxon>Pterygota</taxon>
        <taxon>Neoptera</taxon>
        <taxon>Endopterygota</taxon>
        <taxon>Hymenoptera</taxon>
        <taxon>Apocrita</taxon>
        <taxon>Aculeata</taxon>
        <taxon>Formicoidea</taxon>
        <taxon>Formicidae</taxon>
        <taxon>Myrmicinae</taxon>
        <taxon>Trachymyrmex</taxon>
    </lineage>
</organism>
<accession>A0A151JLT7</accession>
<gene>
    <name evidence="1" type="ORF">ALC57_03746</name>
</gene>